<dbReference type="PROSITE" id="PS50853">
    <property type="entry name" value="FN3"/>
    <property type="match status" value="1"/>
</dbReference>
<proteinExistence type="predicted"/>
<dbReference type="RefSeq" id="WP_376753772.1">
    <property type="nucleotide sequence ID" value="NZ_CP124550.1"/>
</dbReference>
<dbReference type="Pfam" id="PF00415">
    <property type="entry name" value="RCC1"/>
    <property type="match status" value="1"/>
</dbReference>
<keyword evidence="1" id="KW-0677">Repeat</keyword>
<dbReference type="InterPro" id="IPR009091">
    <property type="entry name" value="RCC1/BLIP-II"/>
</dbReference>
<reference evidence="3 4" key="1">
    <citation type="journal article" date="2023" name="Cell">
        <title>Genetic manipulation of Patescibacteria provides mechanistic insights into microbial dark matter and the epibiotic lifestyle.</title>
        <authorList>
            <person name="Wang Y."/>
            <person name="Gallagher L.A."/>
            <person name="Andrade P.A."/>
            <person name="Liu A."/>
            <person name="Humphreys I.R."/>
            <person name="Turkarslan S."/>
            <person name="Cutler K.J."/>
            <person name="Arrieta-Ortiz M.L."/>
            <person name="Li Y."/>
            <person name="Radey M.C."/>
            <person name="McLean J.S."/>
            <person name="Cong Q."/>
            <person name="Baker D."/>
            <person name="Baliga N.S."/>
            <person name="Peterson S.B."/>
            <person name="Mougous J.D."/>
        </authorList>
    </citation>
    <scope>NUCLEOTIDE SEQUENCE [LARGE SCALE GENOMIC DNA]</scope>
    <source>
        <strain evidence="3 4">ML1</strain>
    </source>
</reference>
<evidence type="ECO:0000256" key="1">
    <source>
        <dbReference type="ARBA" id="ARBA00022737"/>
    </source>
</evidence>
<dbReference type="PANTHER" id="PTHR13817:SF73">
    <property type="entry name" value="FIBRONECTIN TYPE-III DOMAIN-CONTAINING PROTEIN"/>
    <property type="match status" value="1"/>
</dbReference>
<dbReference type="SUPFAM" id="SSF49265">
    <property type="entry name" value="Fibronectin type III"/>
    <property type="match status" value="1"/>
</dbReference>
<dbReference type="Pfam" id="PF00041">
    <property type="entry name" value="fn3"/>
    <property type="match status" value="1"/>
</dbReference>
<evidence type="ECO:0000313" key="4">
    <source>
        <dbReference type="Proteomes" id="UP001177295"/>
    </source>
</evidence>
<dbReference type="InterPro" id="IPR013783">
    <property type="entry name" value="Ig-like_fold"/>
</dbReference>
<dbReference type="Proteomes" id="UP001177295">
    <property type="component" value="Chromosome"/>
</dbReference>
<evidence type="ECO:0000313" key="3">
    <source>
        <dbReference type="EMBL" id="WIO46236.1"/>
    </source>
</evidence>
<feature type="domain" description="Fibronectin type-III" evidence="2">
    <location>
        <begin position="22"/>
        <end position="119"/>
    </location>
</feature>
<dbReference type="PRINTS" id="PR00014">
    <property type="entry name" value="FNTYPEIII"/>
</dbReference>
<sequence length="248" mass="25244">MAACTGTVSYLAVNRQANAASAPSSPTNVSLSAGNASITVSWHSPISLGGGSLTNYIIEHRALGAGSWTTNNAAPTATSYTISGLTNDHKYQVRIAAKTASGTSPYAPILLAIPHAAPTISHVNPAADVTPGQTIAIQGSGFLPKGKTIVQVAGSEETSLALASDGTVYAWGENQYGQLGNGTNTDSNIPVAVKTTGTPMEENRLYKLPPVDGLLSPSPRTAQYIAGALTMAVSLATAQQITPTSPSP</sequence>
<dbReference type="EMBL" id="CP124550">
    <property type="protein sequence ID" value="WIO46236.1"/>
    <property type="molecule type" value="Genomic_DNA"/>
</dbReference>
<dbReference type="InterPro" id="IPR000408">
    <property type="entry name" value="Reg_chr_condens"/>
</dbReference>
<gene>
    <name evidence="3" type="ORF">SEML1_0624</name>
</gene>
<dbReference type="SUPFAM" id="SSF50985">
    <property type="entry name" value="RCC1/BLIP-II"/>
    <property type="match status" value="1"/>
</dbReference>
<keyword evidence="4" id="KW-1185">Reference proteome</keyword>
<evidence type="ECO:0000259" key="2">
    <source>
        <dbReference type="PROSITE" id="PS50853"/>
    </source>
</evidence>
<organism evidence="3 4">
    <name type="scientific">Candidatus Southlakia epibionticum</name>
    <dbReference type="NCBI Taxonomy" id="3043284"/>
    <lineage>
        <taxon>Bacteria</taxon>
        <taxon>Candidatus Saccharimonadota</taxon>
        <taxon>Candidatus Saccharimonadia</taxon>
        <taxon>Candidatus Saccharimonadales</taxon>
        <taxon>Candidatus Saccharimonadaceae</taxon>
        <taxon>Candidatus Southlakia</taxon>
    </lineage>
</organism>
<dbReference type="PANTHER" id="PTHR13817">
    <property type="entry name" value="TITIN"/>
    <property type="match status" value="1"/>
</dbReference>
<dbReference type="PROSITE" id="PS50012">
    <property type="entry name" value="RCC1_3"/>
    <property type="match status" value="1"/>
</dbReference>
<dbReference type="InterPro" id="IPR050964">
    <property type="entry name" value="Striated_Muscle_Regulatory"/>
</dbReference>
<dbReference type="InterPro" id="IPR003961">
    <property type="entry name" value="FN3_dom"/>
</dbReference>
<dbReference type="SMART" id="SM00060">
    <property type="entry name" value="FN3"/>
    <property type="match status" value="1"/>
</dbReference>
<protein>
    <submittedName>
        <fullName evidence="3">Fibronectin type-III domain-containing protein</fullName>
    </submittedName>
</protein>
<name>A0ABY8WW71_9BACT</name>
<dbReference type="Gene3D" id="2.130.10.30">
    <property type="entry name" value="Regulator of chromosome condensation 1/beta-lactamase-inhibitor protein II"/>
    <property type="match status" value="1"/>
</dbReference>
<dbReference type="CDD" id="cd00063">
    <property type="entry name" value="FN3"/>
    <property type="match status" value="1"/>
</dbReference>
<dbReference type="InterPro" id="IPR036116">
    <property type="entry name" value="FN3_sf"/>
</dbReference>
<accession>A0ABY8WW71</accession>
<dbReference type="Gene3D" id="2.60.40.10">
    <property type="entry name" value="Immunoglobulins"/>
    <property type="match status" value="1"/>
</dbReference>